<dbReference type="Proteomes" id="UP000053660">
    <property type="component" value="Unassembled WGS sequence"/>
</dbReference>
<evidence type="ECO:0000313" key="1">
    <source>
        <dbReference type="EMBL" id="KHJ79465.1"/>
    </source>
</evidence>
<reference evidence="1 2" key="1">
    <citation type="submission" date="2014-03" db="EMBL/GenBank/DDBJ databases">
        <title>Draft genome of the hookworm Oesophagostomum dentatum.</title>
        <authorList>
            <person name="Mitreva M."/>
        </authorList>
    </citation>
    <scope>NUCLEOTIDE SEQUENCE [LARGE SCALE GENOMIC DNA]</scope>
    <source>
        <strain evidence="1 2">OD-Hann</strain>
    </source>
</reference>
<protein>
    <submittedName>
        <fullName evidence="1">Uncharacterized protein</fullName>
    </submittedName>
</protein>
<organism evidence="1 2">
    <name type="scientific">Oesophagostomum dentatum</name>
    <name type="common">Nodular worm</name>
    <dbReference type="NCBI Taxonomy" id="61180"/>
    <lineage>
        <taxon>Eukaryota</taxon>
        <taxon>Metazoa</taxon>
        <taxon>Ecdysozoa</taxon>
        <taxon>Nematoda</taxon>
        <taxon>Chromadorea</taxon>
        <taxon>Rhabditida</taxon>
        <taxon>Rhabditina</taxon>
        <taxon>Rhabditomorpha</taxon>
        <taxon>Strongyloidea</taxon>
        <taxon>Strongylidae</taxon>
        <taxon>Oesophagostomum</taxon>
    </lineage>
</organism>
<name>A0A0B1S8A1_OESDE</name>
<dbReference type="EMBL" id="KN604875">
    <property type="protein sequence ID" value="KHJ79465.1"/>
    <property type="molecule type" value="Genomic_DNA"/>
</dbReference>
<evidence type="ECO:0000313" key="2">
    <source>
        <dbReference type="Proteomes" id="UP000053660"/>
    </source>
</evidence>
<keyword evidence="2" id="KW-1185">Reference proteome</keyword>
<accession>A0A0B1S8A1</accession>
<proteinExistence type="predicted"/>
<dbReference type="OrthoDB" id="10347226at2759"/>
<sequence>MSISKTSSSVDNVTEEQVYGDIENYMDQLITKVMTARFTKPCLSHNAPEVDTRLTIQEIHDVTRVAAESFSKQKSLIRLSRWGVHTDNC</sequence>
<dbReference type="AlphaFoldDB" id="A0A0B1S8A1"/>
<gene>
    <name evidence="1" type="ORF">OESDEN_20888</name>
</gene>